<sequence length="181" mass="20287">MTRPTTRVELLDAAGARYAVLTELIAGMTPDERTSPLRFGPAFSKPEAHWQRDRNLRDVLVHLASWHGLLLDWVSANERGEAVPFLPAPYSWRNYAGMNVEFRDSHVDTTLAEALAALDNSHASVLDLIARYTDVELFEKQHFSWTGTTSLGAYCVSATSSHYDWACKKLRLAIRAARSNP</sequence>
<name>A0A0D0ILD9_9MICO</name>
<dbReference type="PANTHER" id="PTHR40658:SF4">
    <property type="entry name" value="HYPOTHETICAL CYTOSOLIC PROTEIN"/>
    <property type="match status" value="1"/>
</dbReference>
<dbReference type="SUPFAM" id="SSF109854">
    <property type="entry name" value="DinB/YfiT-like putative metalloenzymes"/>
    <property type="match status" value="1"/>
</dbReference>
<dbReference type="InterPro" id="IPR034660">
    <property type="entry name" value="DinB/YfiT-like"/>
</dbReference>
<dbReference type="AlphaFoldDB" id="A0A0D0ILD9"/>
<dbReference type="EMBL" id="JXSQ01000019">
    <property type="protein sequence ID" value="KIP51942.1"/>
    <property type="molecule type" value="Genomic_DNA"/>
</dbReference>
<protein>
    <recommendedName>
        <fullName evidence="3">ClbS/DfsB family four-helix bundle protein</fullName>
    </recommendedName>
</protein>
<dbReference type="Pfam" id="PF08020">
    <property type="entry name" value="DUF1706"/>
    <property type="match status" value="1"/>
</dbReference>
<dbReference type="InterPro" id="IPR012550">
    <property type="entry name" value="DUF1706"/>
</dbReference>
<evidence type="ECO:0000313" key="2">
    <source>
        <dbReference type="Proteomes" id="UP000032120"/>
    </source>
</evidence>
<proteinExistence type="predicted"/>
<gene>
    <name evidence="1" type="ORF">SD72_12425</name>
</gene>
<dbReference type="PIRSF" id="PIRSF031551">
    <property type="entry name" value="DUF1706"/>
    <property type="match status" value="1"/>
</dbReference>
<dbReference type="Gene3D" id="1.20.120.450">
    <property type="entry name" value="dinb family like domain"/>
    <property type="match status" value="1"/>
</dbReference>
<dbReference type="RefSeq" id="WP_042544802.1">
    <property type="nucleotide sequence ID" value="NZ_JXSQ01000019.1"/>
</dbReference>
<organism evidence="1 2">
    <name type="scientific">Leucobacter komagatae</name>
    <dbReference type="NCBI Taxonomy" id="55969"/>
    <lineage>
        <taxon>Bacteria</taxon>
        <taxon>Bacillati</taxon>
        <taxon>Actinomycetota</taxon>
        <taxon>Actinomycetes</taxon>
        <taxon>Micrococcales</taxon>
        <taxon>Microbacteriaceae</taxon>
        <taxon>Leucobacter</taxon>
    </lineage>
</organism>
<dbReference type="PANTHER" id="PTHR40658">
    <property type="match status" value="1"/>
</dbReference>
<evidence type="ECO:0008006" key="3">
    <source>
        <dbReference type="Google" id="ProtNLM"/>
    </source>
</evidence>
<evidence type="ECO:0000313" key="1">
    <source>
        <dbReference type="EMBL" id="KIP51942.1"/>
    </source>
</evidence>
<accession>A0A0D0ILD9</accession>
<reference evidence="1 2" key="1">
    <citation type="submission" date="2015-01" db="EMBL/GenBank/DDBJ databases">
        <title>Draft genome sequence of Leucobacter komagatae strain VKM ST2845.</title>
        <authorList>
            <person name="Karlyshev A.V."/>
            <person name="Kudryashova E.B."/>
        </authorList>
    </citation>
    <scope>NUCLEOTIDE SEQUENCE [LARGE SCALE GENOMIC DNA]</scope>
    <source>
        <strain evidence="1 2">VKM ST2845</strain>
    </source>
</reference>
<dbReference type="Proteomes" id="UP000032120">
    <property type="component" value="Unassembled WGS sequence"/>
</dbReference>
<dbReference type="OrthoDB" id="4484862at2"/>
<keyword evidence="2" id="KW-1185">Reference proteome</keyword>
<comment type="caution">
    <text evidence="1">The sequence shown here is derived from an EMBL/GenBank/DDBJ whole genome shotgun (WGS) entry which is preliminary data.</text>
</comment>